<evidence type="ECO:0000256" key="5">
    <source>
        <dbReference type="PROSITE-ProRule" id="PRU00205"/>
    </source>
</evidence>
<evidence type="ECO:0000259" key="7">
    <source>
        <dbReference type="PROSITE" id="PS50922"/>
    </source>
</evidence>
<feature type="transmembrane region" description="Helical" evidence="6">
    <location>
        <begin position="48"/>
        <end position="75"/>
    </location>
</feature>
<evidence type="ECO:0000256" key="6">
    <source>
        <dbReference type="SAM" id="Phobius"/>
    </source>
</evidence>
<feature type="transmembrane region" description="Helical" evidence="6">
    <location>
        <begin position="82"/>
        <end position="101"/>
    </location>
</feature>
<feature type="transmembrane region" description="Helical" evidence="6">
    <location>
        <begin position="136"/>
        <end position="153"/>
    </location>
</feature>
<reference evidence="8" key="2">
    <citation type="submission" date="2017-05" db="UniProtKB">
        <authorList>
            <consortium name="EnsemblMetazoa"/>
        </authorList>
    </citation>
    <scope>IDENTIFICATION</scope>
</reference>
<dbReference type="GO" id="GO:0005783">
    <property type="term" value="C:endoplasmic reticulum"/>
    <property type="evidence" value="ECO:0007669"/>
    <property type="project" value="TreeGrafter"/>
</dbReference>
<evidence type="ECO:0000313" key="9">
    <source>
        <dbReference type="Proteomes" id="UP000007879"/>
    </source>
</evidence>
<dbReference type="Pfam" id="PF03798">
    <property type="entry name" value="TRAM_LAG1_CLN8"/>
    <property type="match status" value="1"/>
</dbReference>
<sequence length="284" mass="32688">MEALYQMLLIIAGAFSCHGLYFVSRFLLLPGKVKELVDKSGELCNKPGHAAAVVAEKIVGLYVSTVCGLSGVAILKDTYHDVVYSKTSLILPCTCYIYWYFIHDLYAMYQTFCFSRLGATLVNFKAKLSKFLYHKRIFIFHHFILLTLAIPFAQGKIINNIGDGLMGLLYIMELSTPFISMHFIFDHTSLKDSKLQQVNGIIFIVVFFFVRILSIPFMYWLYAMQHHNGNIFAAVNKMGWYCHTAAWTMFLIQFTWFIAAFCKVLRGARRLYYRSEEKSKLKVS</sequence>
<dbReference type="InParanoid" id="A0A1X7URJ1"/>
<evidence type="ECO:0000313" key="8">
    <source>
        <dbReference type="EnsemblMetazoa" id="Aqu2.1.30398_001"/>
    </source>
</evidence>
<keyword evidence="4 5" id="KW-0472">Membrane</keyword>
<dbReference type="eggNOG" id="KOG4561">
    <property type="taxonomic scope" value="Eukaryota"/>
</dbReference>
<dbReference type="GO" id="GO:0055088">
    <property type="term" value="P:lipid homeostasis"/>
    <property type="evidence" value="ECO:0007669"/>
    <property type="project" value="TreeGrafter"/>
</dbReference>
<comment type="subcellular location">
    <subcellularLocation>
        <location evidence="1">Membrane</location>
        <topology evidence="1">Multi-pass membrane protein</topology>
    </subcellularLocation>
</comment>
<keyword evidence="9" id="KW-1185">Reference proteome</keyword>
<evidence type="ECO:0000256" key="1">
    <source>
        <dbReference type="ARBA" id="ARBA00004141"/>
    </source>
</evidence>
<name>A0A1X7URJ1_AMPQE</name>
<evidence type="ECO:0000256" key="3">
    <source>
        <dbReference type="ARBA" id="ARBA00022989"/>
    </source>
</evidence>
<evidence type="ECO:0000256" key="4">
    <source>
        <dbReference type="ARBA" id="ARBA00023136"/>
    </source>
</evidence>
<dbReference type="PROSITE" id="PS50922">
    <property type="entry name" value="TLC"/>
    <property type="match status" value="1"/>
</dbReference>
<evidence type="ECO:0000256" key="2">
    <source>
        <dbReference type="ARBA" id="ARBA00022692"/>
    </source>
</evidence>
<dbReference type="STRING" id="400682.A0A1X7URJ1"/>
<feature type="transmembrane region" description="Helical" evidence="6">
    <location>
        <begin position="107"/>
        <end position="124"/>
    </location>
</feature>
<dbReference type="PANTHER" id="PTHR13439">
    <property type="entry name" value="CT120 PROTEIN"/>
    <property type="match status" value="1"/>
</dbReference>
<feature type="transmembrane region" description="Helical" evidence="6">
    <location>
        <begin position="245"/>
        <end position="265"/>
    </location>
</feature>
<dbReference type="OMA" id="ATSCKRI"/>
<protein>
    <recommendedName>
        <fullName evidence="7">TLC domain-containing protein</fullName>
    </recommendedName>
</protein>
<dbReference type="InterPro" id="IPR006634">
    <property type="entry name" value="TLC-dom"/>
</dbReference>
<dbReference type="PANTHER" id="PTHR13439:SF66">
    <property type="entry name" value="BCDNA.GH12326"/>
    <property type="match status" value="1"/>
</dbReference>
<accession>A0A1X7URJ1</accession>
<dbReference type="EnsemblMetazoa" id="Aqu2.1.30398_001">
    <property type="protein sequence ID" value="Aqu2.1.30398_001"/>
    <property type="gene ID" value="Aqu2.1.30398"/>
</dbReference>
<keyword evidence="2 5" id="KW-0812">Transmembrane</keyword>
<feature type="transmembrane region" description="Helical" evidence="6">
    <location>
        <begin position="165"/>
        <end position="185"/>
    </location>
</feature>
<feature type="domain" description="TLC" evidence="7">
    <location>
        <begin position="49"/>
        <end position="269"/>
    </location>
</feature>
<reference evidence="9" key="1">
    <citation type="journal article" date="2010" name="Nature">
        <title>The Amphimedon queenslandica genome and the evolution of animal complexity.</title>
        <authorList>
            <person name="Srivastava M."/>
            <person name="Simakov O."/>
            <person name="Chapman J."/>
            <person name="Fahey B."/>
            <person name="Gauthier M.E."/>
            <person name="Mitros T."/>
            <person name="Richards G.S."/>
            <person name="Conaco C."/>
            <person name="Dacre M."/>
            <person name="Hellsten U."/>
            <person name="Larroux C."/>
            <person name="Putnam N.H."/>
            <person name="Stanke M."/>
            <person name="Adamska M."/>
            <person name="Darling A."/>
            <person name="Degnan S.M."/>
            <person name="Oakley T.H."/>
            <person name="Plachetzki D.C."/>
            <person name="Zhai Y."/>
            <person name="Adamski M."/>
            <person name="Calcino A."/>
            <person name="Cummins S.F."/>
            <person name="Goodstein D.M."/>
            <person name="Harris C."/>
            <person name="Jackson D.J."/>
            <person name="Leys S.P."/>
            <person name="Shu S."/>
            <person name="Woodcroft B.J."/>
            <person name="Vervoort M."/>
            <person name="Kosik K.S."/>
            <person name="Manning G."/>
            <person name="Degnan B.M."/>
            <person name="Rokhsar D.S."/>
        </authorList>
    </citation>
    <scope>NUCLEOTIDE SEQUENCE [LARGE SCALE GENOMIC DNA]</scope>
</reference>
<dbReference type="OrthoDB" id="10266980at2759"/>
<feature type="transmembrane region" description="Helical" evidence="6">
    <location>
        <begin position="197"/>
        <end position="222"/>
    </location>
</feature>
<dbReference type="AlphaFoldDB" id="A0A1X7URJ1"/>
<organism evidence="8">
    <name type="scientific">Amphimedon queenslandica</name>
    <name type="common">Sponge</name>
    <dbReference type="NCBI Taxonomy" id="400682"/>
    <lineage>
        <taxon>Eukaryota</taxon>
        <taxon>Metazoa</taxon>
        <taxon>Porifera</taxon>
        <taxon>Demospongiae</taxon>
        <taxon>Heteroscleromorpha</taxon>
        <taxon>Haplosclerida</taxon>
        <taxon>Niphatidae</taxon>
        <taxon>Amphimedon</taxon>
    </lineage>
</organism>
<dbReference type="InterPro" id="IPR050846">
    <property type="entry name" value="TLCD"/>
</dbReference>
<feature type="transmembrane region" description="Helical" evidence="6">
    <location>
        <begin position="7"/>
        <end position="28"/>
    </location>
</feature>
<dbReference type="GO" id="GO:0016020">
    <property type="term" value="C:membrane"/>
    <property type="evidence" value="ECO:0007669"/>
    <property type="project" value="UniProtKB-SubCell"/>
</dbReference>
<dbReference type="Proteomes" id="UP000007879">
    <property type="component" value="Unassembled WGS sequence"/>
</dbReference>
<keyword evidence="3 6" id="KW-1133">Transmembrane helix</keyword>
<proteinExistence type="predicted"/>
<gene>
    <name evidence="8" type="primary">100638008</name>
</gene>
<dbReference type="KEGG" id="aqu:100638008"/>
<dbReference type="EnsemblMetazoa" id="XM_003386918.3">
    <property type="protein sequence ID" value="XP_003386966.1"/>
    <property type="gene ID" value="LOC100638008"/>
</dbReference>